<evidence type="ECO:0000256" key="13">
    <source>
        <dbReference type="SAM" id="Phobius"/>
    </source>
</evidence>
<name>A0ABR9FVE3_9GAMM</name>
<evidence type="ECO:0000256" key="9">
    <source>
        <dbReference type="ARBA" id="ARBA00023180"/>
    </source>
</evidence>
<comment type="caution">
    <text evidence="15">The sequence shown here is derived from an EMBL/GenBank/DDBJ whole genome shotgun (WGS) entry which is preliminary data.</text>
</comment>
<accession>A0ABR9FVE3</accession>
<dbReference type="Proteomes" id="UP001645038">
    <property type="component" value="Unassembled WGS sequence"/>
</dbReference>
<protein>
    <submittedName>
        <fullName evidence="15">Ion transporter</fullName>
    </submittedName>
</protein>
<keyword evidence="6 13" id="KW-1133">Transmembrane helix</keyword>
<evidence type="ECO:0000256" key="2">
    <source>
        <dbReference type="ARBA" id="ARBA00022448"/>
    </source>
</evidence>
<reference evidence="15 16" key="1">
    <citation type="submission" date="2020-07" db="EMBL/GenBank/DDBJ databases">
        <title>Halophilic bacteria isolated from french cheeses.</title>
        <authorList>
            <person name="Kothe C.I."/>
            <person name="Farah-Kraiem B."/>
            <person name="Renault P."/>
            <person name="Dridi B."/>
        </authorList>
    </citation>
    <scope>NUCLEOTIDE SEQUENCE [LARGE SCALE GENOMIC DNA]</scope>
    <source>
        <strain evidence="15 16">FME20</strain>
    </source>
</reference>
<dbReference type="Gene3D" id="1.10.287.70">
    <property type="match status" value="1"/>
</dbReference>
<evidence type="ECO:0000256" key="3">
    <source>
        <dbReference type="ARBA" id="ARBA00022692"/>
    </source>
</evidence>
<evidence type="ECO:0000256" key="4">
    <source>
        <dbReference type="ARBA" id="ARBA00022837"/>
    </source>
</evidence>
<feature type="transmembrane region" description="Helical" evidence="13">
    <location>
        <begin position="204"/>
        <end position="228"/>
    </location>
</feature>
<dbReference type="EMBL" id="RRZB01000006">
    <property type="protein sequence ID" value="MBE0462617.1"/>
    <property type="molecule type" value="Genomic_DNA"/>
</dbReference>
<feature type="region of interest" description="Disordered" evidence="12">
    <location>
        <begin position="270"/>
        <end position="294"/>
    </location>
</feature>
<dbReference type="PANTHER" id="PTHR45628:SF7">
    <property type="entry name" value="VOLTAGE-DEPENDENT CALCIUM CHANNEL TYPE A SUBUNIT ALPHA-1"/>
    <property type="match status" value="1"/>
</dbReference>
<evidence type="ECO:0000256" key="12">
    <source>
        <dbReference type="SAM" id="MobiDB-lite"/>
    </source>
</evidence>
<dbReference type="InterPro" id="IPR050599">
    <property type="entry name" value="VDCC_alpha-1_subunit"/>
</dbReference>
<organism evidence="15 16">
    <name type="scientific">Halomonas colorata</name>
    <dbReference type="NCBI Taxonomy" id="2742615"/>
    <lineage>
        <taxon>Bacteria</taxon>
        <taxon>Pseudomonadati</taxon>
        <taxon>Pseudomonadota</taxon>
        <taxon>Gammaproteobacteria</taxon>
        <taxon>Oceanospirillales</taxon>
        <taxon>Halomonadaceae</taxon>
        <taxon>Halomonas</taxon>
    </lineage>
</organism>
<keyword evidence="16" id="KW-1185">Reference proteome</keyword>
<keyword evidence="8 13" id="KW-0472">Membrane</keyword>
<evidence type="ECO:0000256" key="5">
    <source>
        <dbReference type="ARBA" id="ARBA00022882"/>
    </source>
</evidence>
<evidence type="ECO:0000259" key="14">
    <source>
        <dbReference type="Pfam" id="PF00520"/>
    </source>
</evidence>
<evidence type="ECO:0000256" key="11">
    <source>
        <dbReference type="SAM" id="Coils"/>
    </source>
</evidence>
<sequence length="294" mass="33615">MSEPFNTWQSRFEQLRSNKIFESIVISIIVLSALMIGAKTYEETTRIEQWLLYLDIAVTVFFLVEILIRMAAERTLLSFFKKGWNIFDFIIVTASLIPMDDSEMVLLARLLRIFRVLRLVSMIPELQMLLGALLKSIPRMGYVVLLMFIIFYIYAAIGSFLFHNVDEGLWGNIALAMLTLFQVATFESWATAVLYPTMEVYPYAWIYFLTFIFLNAFIFLNMMIGIVLDVMQKESAQMALDNGEGEEAELKALRNDVRGLQAQLDRMESALNQSNTPSSQQAAVSQPVDTSKTV</sequence>
<keyword evidence="7" id="KW-0406">Ion transport</keyword>
<proteinExistence type="predicted"/>
<feature type="domain" description="Ion transport" evidence="14">
    <location>
        <begin position="18"/>
        <end position="236"/>
    </location>
</feature>
<keyword evidence="5" id="KW-0851">Voltage-gated channel</keyword>
<gene>
    <name evidence="15" type="ORF">EI547_03975</name>
</gene>
<keyword evidence="9" id="KW-0325">Glycoprotein</keyword>
<dbReference type="PANTHER" id="PTHR45628">
    <property type="entry name" value="VOLTAGE-DEPENDENT CALCIUM CHANNEL TYPE A SUBUNIT ALPHA-1"/>
    <property type="match status" value="1"/>
</dbReference>
<feature type="transmembrane region" description="Helical" evidence="13">
    <location>
        <begin position="140"/>
        <end position="162"/>
    </location>
</feature>
<keyword evidence="3 13" id="KW-0812">Transmembrane</keyword>
<dbReference type="RefSeq" id="WP_192537081.1">
    <property type="nucleotide sequence ID" value="NZ_JABUZA010000002.1"/>
</dbReference>
<evidence type="ECO:0000256" key="8">
    <source>
        <dbReference type="ARBA" id="ARBA00023136"/>
    </source>
</evidence>
<feature type="transmembrane region" description="Helical" evidence="13">
    <location>
        <begin position="20"/>
        <end position="38"/>
    </location>
</feature>
<evidence type="ECO:0000313" key="16">
    <source>
        <dbReference type="Proteomes" id="UP001645038"/>
    </source>
</evidence>
<dbReference type="Gene3D" id="1.20.120.350">
    <property type="entry name" value="Voltage-gated potassium channels. Chain C"/>
    <property type="match status" value="1"/>
</dbReference>
<evidence type="ECO:0000256" key="7">
    <source>
        <dbReference type="ARBA" id="ARBA00023065"/>
    </source>
</evidence>
<dbReference type="InterPro" id="IPR027359">
    <property type="entry name" value="Volt_channel_dom_sf"/>
</dbReference>
<comment type="subcellular location">
    <subcellularLocation>
        <location evidence="1">Membrane</location>
        <topology evidence="1">Multi-pass membrane protein</topology>
    </subcellularLocation>
</comment>
<keyword evidence="10" id="KW-0407">Ion channel</keyword>
<keyword evidence="4" id="KW-0106">Calcium</keyword>
<evidence type="ECO:0000313" key="15">
    <source>
        <dbReference type="EMBL" id="MBE0462617.1"/>
    </source>
</evidence>
<feature type="coiled-coil region" evidence="11">
    <location>
        <begin position="243"/>
        <end position="270"/>
    </location>
</feature>
<keyword evidence="2" id="KW-0813">Transport</keyword>
<keyword evidence="11" id="KW-0175">Coiled coil</keyword>
<feature type="transmembrane region" description="Helical" evidence="13">
    <location>
        <begin position="169"/>
        <end position="192"/>
    </location>
</feature>
<feature type="transmembrane region" description="Helical" evidence="13">
    <location>
        <begin position="50"/>
        <end position="72"/>
    </location>
</feature>
<evidence type="ECO:0000256" key="1">
    <source>
        <dbReference type="ARBA" id="ARBA00004141"/>
    </source>
</evidence>
<evidence type="ECO:0000256" key="6">
    <source>
        <dbReference type="ARBA" id="ARBA00022989"/>
    </source>
</evidence>
<dbReference type="InterPro" id="IPR005821">
    <property type="entry name" value="Ion_trans_dom"/>
</dbReference>
<evidence type="ECO:0000256" key="10">
    <source>
        <dbReference type="ARBA" id="ARBA00023303"/>
    </source>
</evidence>
<dbReference type="Pfam" id="PF00520">
    <property type="entry name" value="Ion_trans"/>
    <property type="match status" value="1"/>
</dbReference>
<dbReference type="SUPFAM" id="SSF81324">
    <property type="entry name" value="Voltage-gated potassium channels"/>
    <property type="match status" value="1"/>
</dbReference>